<dbReference type="InterPro" id="IPR053157">
    <property type="entry name" value="Sterol_Uptake_Regulator"/>
</dbReference>
<dbReference type="EMBL" id="MSZU01000075">
    <property type="protein sequence ID" value="OMP88245.1"/>
    <property type="molecule type" value="Genomic_DNA"/>
</dbReference>
<dbReference type="PANTHER" id="PTHR47784">
    <property type="entry name" value="STEROL UPTAKE CONTROL PROTEIN 2"/>
    <property type="match status" value="1"/>
</dbReference>
<accession>A0A1S8BLD7</accession>
<comment type="caution">
    <text evidence="1">The sequence shown here is derived from an EMBL/GenBank/DDBJ whole genome shotgun (WGS) entry which is preliminary data.</text>
</comment>
<organism evidence="1 2">
    <name type="scientific">Diplodia seriata</name>
    <dbReference type="NCBI Taxonomy" id="420778"/>
    <lineage>
        <taxon>Eukaryota</taxon>
        <taxon>Fungi</taxon>
        <taxon>Dikarya</taxon>
        <taxon>Ascomycota</taxon>
        <taxon>Pezizomycotina</taxon>
        <taxon>Dothideomycetes</taxon>
        <taxon>Dothideomycetes incertae sedis</taxon>
        <taxon>Botryosphaeriales</taxon>
        <taxon>Botryosphaeriaceae</taxon>
        <taxon>Diplodia</taxon>
    </lineage>
</organism>
<dbReference type="GO" id="GO:0001228">
    <property type="term" value="F:DNA-binding transcription activator activity, RNA polymerase II-specific"/>
    <property type="evidence" value="ECO:0007669"/>
    <property type="project" value="TreeGrafter"/>
</dbReference>
<gene>
    <name evidence="1" type="ORF">BK809_0003002</name>
</gene>
<protein>
    <submittedName>
        <fullName evidence="1">Uncharacterized protein</fullName>
    </submittedName>
</protein>
<sequence length="218" mass="24295">MTPVMVGSPQAFLSREAYSQHLLHSLKTKIGDGKKLFASLEEEVRILNRNLPAVPAAPPQREPCISTPTSELIQTGPSDWLKDLQLLKHYLTTAHLSFCQDARLAPLWRDVIPDCAFSHEYLMHGLLAVSALHYGHTNPSDKETYSLLSARHQALALNWFSGQLHKNINEDDNYNAQIFLGSIVFIFPVFAVAEAGREGRLVATHDVVQAFVLLKGEL</sequence>
<dbReference type="AlphaFoldDB" id="A0A1S8BLD7"/>
<name>A0A1S8BLD7_9PEZI</name>
<dbReference type="Pfam" id="PF11951">
    <property type="entry name" value="Fungal_trans_2"/>
    <property type="match status" value="1"/>
</dbReference>
<dbReference type="Proteomes" id="UP000190776">
    <property type="component" value="Unassembled WGS sequence"/>
</dbReference>
<evidence type="ECO:0000313" key="2">
    <source>
        <dbReference type="Proteomes" id="UP000190776"/>
    </source>
</evidence>
<dbReference type="PANTHER" id="PTHR47784:SF5">
    <property type="entry name" value="STEROL UPTAKE CONTROL PROTEIN 2"/>
    <property type="match status" value="1"/>
</dbReference>
<reference evidence="1 2" key="1">
    <citation type="submission" date="2017-01" db="EMBL/GenBank/DDBJ databases">
        <title>Draft genome sequence of Diplodia seriata F98.1, a fungal species involved in grapevine trunk diseases.</title>
        <authorList>
            <person name="Robert-Siegwald G."/>
            <person name="Vallet J."/>
            <person name="Abou-Mansour E."/>
            <person name="Xu J."/>
            <person name="Rey P."/>
            <person name="Bertsch C."/>
            <person name="Rego C."/>
            <person name="Larignon P."/>
            <person name="Fontaine F."/>
            <person name="Lebrun M.-H."/>
        </authorList>
    </citation>
    <scope>NUCLEOTIDE SEQUENCE [LARGE SCALE GENOMIC DNA]</scope>
    <source>
        <strain evidence="1 2">F98.1</strain>
    </source>
</reference>
<dbReference type="InterPro" id="IPR021858">
    <property type="entry name" value="Fun_TF"/>
</dbReference>
<dbReference type="OrthoDB" id="5386330at2759"/>
<proteinExistence type="predicted"/>
<evidence type="ECO:0000313" key="1">
    <source>
        <dbReference type="EMBL" id="OMP88245.1"/>
    </source>
</evidence>